<dbReference type="Gene3D" id="3.40.50.1820">
    <property type="entry name" value="alpha/beta hydrolase"/>
    <property type="match status" value="1"/>
</dbReference>
<dbReference type="PANTHER" id="PTHR43139">
    <property type="entry name" value="SI:DKEY-122A22.2"/>
    <property type="match status" value="1"/>
</dbReference>
<dbReference type="PANTHER" id="PTHR43139:SF65">
    <property type="entry name" value="HYDROLASE FAMILY PROTEIN, PUTATIVE (AFU_ORTHOLOGUE AFUA_6G07060)-RELATED"/>
    <property type="match status" value="1"/>
</dbReference>
<dbReference type="SUPFAM" id="SSF53474">
    <property type="entry name" value="alpha/beta-Hydrolases"/>
    <property type="match status" value="1"/>
</dbReference>
<evidence type="ECO:0000313" key="3">
    <source>
        <dbReference type="Proteomes" id="UP000803844"/>
    </source>
</evidence>
<dbReference type="AlphaFoldDB" id="A0A9P4Y2P1"/>
<dbReference type="Pfam" id="PF00561">
    <property type="entry name" value="Abhydrolase_1"/>
    <property type="match status" value="1"/>
</dbReference>
<dbReference type="PRINTS" id="PR00111">
    <property type="entry name" value="ABHYDROLASE"/>
</dbReference>
<reference evidence="2" key="1">
    <citation type="journal article" date="2020" name="Phytopathology">
        <title>Genome sequence of the chestnut blight fungus Cryphonectria parasitica EP155: A fundamental resource for an archetypical invasive plant pathogen.</title>
        <authorList>
            <person name="Crouch J.A."/>
            <person name="Dawe A."/>
            <person name="Aerts A."/>
            <person name="Barry K."/>
            <person name="Churchill A.C.L."/>
            <person name="Grimwood J."/>
            <person name="Hillman B."/>
            <person name="Milgroom M.G."/>
            <person name="Pangilinan J."/>
            <person name="Smith M."/>
            <person name="Salamov A."/>
            <person name="Schmutz J."/>
            <person name="Yadav J."/>
            <person name="Grigoriev I.V."/>
            <person name="Nuss D."/>
        </authorList>
    </citation>
    <scope>NUCLEOTIDE SEQUENCE</scope>
    <source>
        <strain evidence="2">EP155</strain>
    </source>
</reference>
<proteinExistence type="predicted"/>
<organism evidence="2 3">
    <name type="scientific">Cryphonectria parasitica (strain ATCC 38755 / EP155)</name>
    <dbReference type="NCBI Taxonomy" id="660469"/>
    <lineage>
        <taxon>Eukaryota</taxon>
        <taxon>Fungi</taxon>
        <taxon>Dikarya</taxon>
        <taxon>Ascomycota</taxon>
        <taxon>Pezizomycotina</taxon>
        <taxon>Sordariomycetes</taxon>
        <taxon>Sordariomycetidae</taxon>
        <taxon>Diaporthales</taxon>
        <taxon>Cryphonectriaceae</taxon>
        <taxon>Cryphonectria-Endothia species complex</taxon>
        <taxon>Cryphonectria</taxon>
    </lineage>
</organism>
<protein>
    <recommendedName>
        <fullName evidence="1">AB hydrolase-1 domain-containing protein</fullName>
    </recommendedName>
</protein>
<accession>A0A9P4Y2P1</accession>
<keyword evidence="3" id="KW-1185">Reference proteome</keyword>
<dbReference type="GeneID" id="63842477"/>
<evidence type="ECO:0000313" key="2">
    <source>
        <dbReference type="EMBL" id="KAF3765060.1"/>
    </source>
</evidence>
<dbReference type="OrthoDB" id="408373at2759"/>
<feature type="domain" description="AB hydrolase-1" evidence="1">
    <location>
        <begin position="107"/>
        <end position="361"/>
    </location>
</feature>
<evidence type="ECO:0000259" key="1">
    <source>
        <dbReference type="Pfam" id="PF00561"/>
    </source>
</evidence>
<dbReference type="Proteomes" id="UP000803844">
    <property type="component" value="Unassembled WGS sequence"/>
</dbReference>
<dbReference type="InterPro" id="IPR000073">
    <property type="entry name" value="AB_hydrolase_1"/>
</dbReference>
<name>A0A9P4Y2P1_CRYP1</name>
<dbReference type="InterPro" id="IPR029058">
    <property type="entry name" value="AB_hydrolase_fold"/>
</dbReference>
<dbReference type="EMBL" id="MU032348">
    <property type="protein sequence ID" value="KAF3765060.1"/>
    <property type="molecule type" value="Genomic_DNA"/>
</dbReference>
<dbReference type="RefSeq" id="XP_040776021.1">
    <property type="nucleotide sequence ID" value="XM_040925348.1"/>
</dbReference>
<comment type="caution">
    <text evidence="2">The sequence shown here is derived from an EMBL/GenBank/DDBJ whole genome shotgun (WGS) entry which is preliminary data.</text>
</comment>
<sequence length="379" mass="41411">METLTSRPMLATGLACVAAALIIRPLLLRRPPQARTDIIPSPRQTLLRTLSPSQLASLPYPPNVLPGSRAMKTPYGTIHVFEFGPCQGERVLLLAGMSTPCIALSSLAESLAAQGCRVMLFDYFGRGWSDTPDPAEVDHDERLYVSQMLDRRDGGGGGGGGLGGFHLIGYSFGGGLAAEFASWFPHAVRSVTLIAPGGLMRASGNSWRTRVLYSRGWLPEWTLQYFVRRQFEPAKEDKTQAGGHFDHASLVSSRPDITVGSVVAWQLGHHVGFIPAVMSAFRYGPIHERYEEWARLRTRLAERRQDSSLPGLFAGKMLLVLGSSDPIVTEEQIVPDMRKILGDDDAVEVLVLDGGHEVAFVKGSEIADAAIRFWTEISD</sequence>
<dbReference type="GO" id="GO:0005783">
    <property type="term" value="C:endoplasmic reticulum"/>
    <property type="evidence" value="ECO:0007669"/>
    <property type="project" value="TreeGrafter"/>
</dbReference>
<gene>
    <name evidence="2" type="ORF">M406DRAFT_70438</name>
</gene>
<dbReference type="InterPro" id="IPR052370">
    <property type="entry name" value="Meta-cleavage_hydrolase"/>
</dbReference>